<evidence type="ECO:0000313" key="2">
    <source>
        <dbReference type="EMBL" id="GAA0166920.1"/>
    </source>
</evidence>
<dbReference type="Proteomes" id="UP001454036">
    <property type="component" value="Unassembled WGS sequence"/>
</dbReference>
<keyword evidence="3" id="KW-1185">Reference proteome</keyword>
<evidence type="ECO:0000256" key="1">
    <source>
        <dbReference type="SAM" id="Coils"/>
    </source>
</evidence>
<keyword evidence="1" id="KW-0175">Coiled coil</keyword>
<protein>
    <submittedName>
        <fullName evidence="2">Uncharacterized protein</fullName>
    </submittedName>
</protein>
<sequence>MGSLGVDSHVGCCGEMEEMKLDEIYWLKREKEVLMEKIEKVKKDEEETRAYIEALEKRIEGTEMWQKEMMGFLAKAIHDPSLLMEFVDDEETERIDEDIVGNK</sequence>
<feature type="coiled-coil region" evidence="1">
    <location>
        <begin position="27"/>
        <end position="58"/>
    </location>
</feature>
<name>A0AAV3QTP0_LITER</name>
<proteinExistence type="predicted"/>
<comment type="caution">
    <text evidence="2">The sequence shown here is derived from an EMBL/GenBank/DDBJ whole genome shotgun (WGS) entry which is preliminary data.</text>
</comment>
<gene>
    <name evidence="2" type="ORF">LIER_21970</name>
</gene>
<dbReference type="EMBL" id="BAABME010005902">
    <property type="protein sequence ID" value="GAA0166920.1"/>
    <property type="molecule type" value="Genomic_DNA"/>
</dbReference>
<dbReference type="AlphaFoldDB" id="A0AAV3QTP0"/>
<organism evidence="2 3">
    <name type="scientific">Lithospermum erythrorhizon</name>
    <name type="common">Purple gromwell</name>
    <name type="synonym">Lithospermum officinale var. erythrorhizon</name>
    <dbReference type="NCBI Taxonomy" id="34254"/>
    <lineage>
        <taxon>Eukaryota</taxon>
        <taxon>Viridiplantae</taxon>
        <taxon>Streptophyta</taxon>
        <taxon>Embryophyta</taxon>
        <taxon>Tracheophyta</taxon>
        <taxon>Spermatophyta</taxon>
        <taxon>Magnoliopsida</taxon>
        <taxon>eudicotyledons</taxon>
        <taxon>Gunneridae</taxon>
        <taxon>Pentapetalae</taxon>
        <taxon>asterids</taxon>
        <taxon>lamiids</taxon>
        <taxon>Boraginales</taxon>
        <taxon>Boraginaceae</taxon>
        <taxon>Boraginoideae</taxon>
        <taxon>Lithospermeae</taxon>
        <taxon>Lithospermum</taxon>
    </lineage>
</organism>
<evidence type="ECO:0000313" key="3">
    <source>
        <dbReference type="Proteomes" id="UP001454036"/>
    </source>
</evidence>
<accession>A0AAV3QTP0</accession>
<reference evidence="2 3" key="1">
    <citation type="submission" date="2024-01" db="EMBL/GenBank/DDBJ databases">
        <title>The complete chloroplast genome sequence of Lithospermum erythrorhizon: insights into the phylogenetic relationship among Boraginaceae species and the maternal lineages of purple gromwells.</title>
        <authorList>
            <person name="Okada T."/>
            <person name="Watanabe K."/>
        </authorList>
    </citation>
    <scope>NUCLEOTIDE SEQUENCE [LARGE SCALE GENOMIC DNA]</scope>
</reference>